<dbReference type="AlphaFoldDB" id="A0A3Q1I7T3"/>
<dbReference type="OrthoDB" id="9945861at2759"/>
<dbReference type="InterPro" id="IPR050199">
    <property type="entry name" value="IgHV"/>
</dbReference>
<dbReference type="GeneTree" id="ENSGT00940000177227"/>
<sequence length="82" mass="9147">MTLLVAVLFVLAGAEGQTITESEPAVKRPGESHRLTCTTSGFNFGRSVWSWIRQAPAIKLLYISSSLERRHFISAFIETHKV</sequence>
<evidence type="ECO:0000256" key="1">
    <source>
        <dbReference type="SAM" id="SignalP"/>
    </source>
</evidence>
<keyword evidence="1" id="KW-0732">Signal</keyword>
<keyword evidence="3" id="KW-1185">Reference proteome</keyword>
<dbReference type="Ensembl" id="ENSATET00000000639.2">
    <property type="protein sequence ID" value="ENSATEP00000000626.1"/>
    <property type="gene ID" value="ENSATEG00000000470.2"/>
</dbReference>
<dbReference type="PANTHER" id="PTHR23266">
    <property type="entry name" value="IMMUNOGLOBULIN HEAVY CHAIN"/>
    <property type="match status" value="1"/>
</dbReference>
<protein>
    <recommendedName>
        <fullName evidence="4">Ig-like domain-containing protein</fullName>
    </recommendedName>
</protein>
<organism evidence="2 3">
    <name type="scientific">Anabas testudineus</name>
    <name type="common">Climbing perch</name>
    <name type="synonym">Anthias testudineus</name>
    <dbReference type="NCBI Taxonomy" id="64144"/>
    <lineage>
        <taxon>Eukaryota</taxon>
        <taxon>Metazoa</taxon>
        <taxon>Chordata</taxon>
        <taxon>Craniata</taxon>
        <taxon>Vertebrata</taxon>
        <taxon>Euteleostomi</taxon>
        <taxon>Actinopterygii</taxon>
        <taxon>Neopterygii</taxon>
        <taxon>Teleostei</taxon>
        <taxon>Neoteleostei</taxon>
        <taxon>Acanthomorphata</taxon>
        <taxon>Anabantaria</taxon>
        <taxon>Anabantiformes</taxon>
        <taxon>Anabantoidei</taxon>
        <taxon>Anabantidae</taxon>
        <taxon>Anabas</taxon>
    </lineage>
</organism>
<reference evidence="2" key="2">
    <citation type="submission" date="2025-08" db="UniProtKB">
        <authorList>
            <consortium name="Ensembl"/>
        </authorList>
    </citation>
    <scope>IDENTIFICATION</scope>
</reference>
<feature type="chain" id="PRO_5018735138" description="Ig-like domain-containing protein" evidence="1">
    <location>
        <begin position="17"/>
        <end position="82"/>
    </location>
</feature>
<name>A0A3Q1I7T3_ANATE</name>
<dbReference type="Proteomes" id="UP000265040">
    <property type="component" value="Chromosome 8"/>
</dbReference>
<dbReference type="OMA" id="ICKRHLA"/>
<reference evidence="2" key="3">
    <citation type="submission" date="2025-09" db="UniProtKB">
        <authorList>
            <consortium name="Ensembl"/>
        </authorList>
    </citation>
    <scope>IDENTIFICATION</scope>
</reference>
<accession>A0A3Q1I7T3</accession>
<evidence type="ECO:0008006" key="4">
    <source>
        <dbReference type="Google" id="ProtNLM"/>
    </source>
</evidence>
<reference evidence="2" key="1">
    <citation type="submission" date="2021-04" db="EMBL/GenBank/DDBJ databases">
        <authorList>
            <consortium name="Wellcome Sanger Institute Data Sharing"/>
        </authorList>
    </citation>
    <scope>NUCLEOTIDE SEQUENCE [LARGE SCALE GENOMIC DNA]</scope>
</reference>
<dbReference type="SUPFAM" id="SSF48726">
    <property type="entry name" value="Immunoglobulin"/>
    <property type="match status" value="1"/>
</dbReference>
<dbReference type="Gene3D" id="2.60.40.10">
    <property type="entry name" value="Immunoglobulins"/>
    <property type="match status" value="1"/>
</dbReference>
<evidence type="ECO:0000313" key="2">
    <source>
        <dbReference type="Ensembl" id="ENSATEP00000000626.1"/>
    </source>
</evidence>
<feature type="signal peptide" evidence="1">
    <location>
        <begin position="1"/>
        <end position="16"/>
    </location>
</feature>
<proteinExistence type="predicted"/>
<dbReference type="InParanoid" id="A0A3Q1I7T3"/>
<dbReference type="InterPro" id="IPR013783">
    <property type="entry name" value="Ig-like_fold"/>
</dbReference>
<evidence type="ECO:0000313" key="3">
    <source>
        <dbReference type="Proteomes" id="UP000265040"/>
    </source>
</evidence>
<dbReference type="InterPro" id="IPR036179">
    <property type="entry name" value="Ig-like_dom_sf"/>
</dbReference>